<reference evidence="3" key="1">
    <citation type="submission" date="2021-02" db="EMBL/GenBank/DDBJ databases">
        <authorList>
            <person name="Nowell W R."/>
        </authorList>
    </citation>
    <scope>NUCLEOTIDE SEQUENCE</scope>
</reference>
<accession>A0A815CQN6</accession>
<dbReference type="InterPro" id="IPR009097">
    <property type="entry name" value="Cyclic_Pdiesterase"/>
</dbReference>
<evidence type="ECO:0000256" key="1">
    <source>
        <dbReference type="SAM" id="MobiDB-lite"/>
    </source>
</evidence>
<name>A0A815CQN6_9BILA</name>
<dbReference type="InterPro" id="IPR019510">
    <property type="entry name" value="AKAP7-like_phosphoesterase"/>
</dbReference>
<feature type="region of interest" description="Disordered" evidence="1">
    <location>
        <begin position="1"/>
        <end position="22"/>
    </location>
</feature>
<evidence type="ECO:0000313" key="3">
    <source>
        <dbReference type="EMBL" id="CAF1286065.1"/>
    </source>
</evidence>
<dbReference type="PANTHER" id="PTHR15934:SF2">
    <property type="entry name" value="A-KINASE ANCHOR PROTEIN 7-LIKE PHOSPHOESTERASE DOMAIN-CONTAINING PROTEIN"/>
    <property type="match status" value="1"/>
</dbReference>
<sequence>MASFEKKKISTTKDQDLVTGPGKKALQVATETKKDKQQKERPNAFLAFRIMNQQIVHHAAEIQKEIIQSNPLLSQASVSIAKLHITLMVFELKNDEDKQRAQQCLIKACHRIRMAQLVPPQIRFAGLSNFNDRVLFMNPVNDAHLDVLKQIATICRETFEENGILRLDNRPLHPHLTLFQLKQGSVYEGLTKIDSRLYTKFADKQFGTEIMRSLQLCNMKRIRADGYYEVFLEESPYSLGNTVNKRMYDNIRDQSLLKLE</sequence>
<protein>
    <recommendedName>
        <fullName evidence="2">A-kinase anchor protein 7-like phosphoesterase domain-containing protein</fullName>
    </recommendedName>
</protein>
<keyword evidence="4" id="KW-1185">Reference proteome</keyword>
<feature type="domain" description="A-kinase anchor protein 7-like phosphoesterase" evidence="2">
    <location>
        <begin position="42"/>
        <end position="230"/>
    </location>
</feature>
<proteinExistence type="predicted"/>
<dbReference type="GO" id="GO:0005829">
    <property type="term" value="C:cytosol"/>
    <property type="evidence" value="ECO:0007669"/>
    <property type="project" value="TreeGrafter"/>
</dbReference>
<dbReference type="SUPFAM" id="SSF55144">
    <property type="entry name" value="LigT-like"/>
    <property type="match status" value="1"/>
</dbReference>
<dbReference type="Pfam" id="PF10469">
    <property type="entry name" value="AKAP7_NLS"/>
    <property type="match status" value="1"/>
</dbReference>
<dbReference type="Proteomes" id="UP000663870">
    <property type="component" value="Unassembled WGS sequence"/>
</dbReference>
<comment type="caution">
    <text evidence="3">The sequence shown here is derived from an EMBL/GenBank/DDBJ whole genome shotgun (WGS) entry which is preliminary data.</text>
</comment>
<organism evidence="3 4">
    <name type="scientific">Rotaria sordida</name>
    <dbReference type="NCBI Taxonomy" id="392033"/>
    <lineage>
        <taxon>Eukaryota</taxon>
        <taxon>Metazoa</taxon>
        <taxon>Spiralia</taxon>
        <taxon>Gnathifera</taxon>
        <taxon>Rotifera</taxon>
        <taxon>Eurotatoria</taxon>
        <taxon>Bdelloidea</taxon>
        <taxon>Philodinida</taxon>
        <taxon>Philodinidae</taxon>
        <taxon>Rotaria</taxon>
    </lineage>
</organism>
<gene>
    <name evidence="3" type="ORF">JXQ802_LOCUS28743</name>
</gene>
<dbReference type="GO" id="GO:0010738">
    <property type="term" value="P:regulation of protein kinase A signaling"/>
    <property type="evidence" value="ECO:0007669"/>
    <property type="project" value="TreeGrafter"/>
</dbReference>
<dbReference type="InterPro" id="IPR052641">
    <property type="entry name" value="AKAP7_isoform_gamma"/>
</dbReference>
<dbReference type="EMBL" id="CAJNOL010001094">
    <property type="protein sequence ID" value="CAF1286065.1"/>
    <property type="molecule type" value="Genomic_DNA"/>
</dbReference>
<evidence type="ECO:0000259" key="2">
    <source>
        <dbReference type="Pfam" id="PF10469"/>
    </source>
</evidence>
<dbReference type="PANTHER" id="PTHR15934">
    <property type="entry name" value="RNA 2',3'-CYCLIC PHOSPHODIESTERASE"/>
    <property type="match status" value="1"/>
</dbReference>
<dbReference type="AlphaFoldDB" id="A0A815CQN6"/>
<feature type="compositionally biased region" description="Basic and acidic residues" evidence="1">
    <location>
        <begin position="1"/>
        <end position="16"/>
    </location>
</feature>
<dbReference type="GO" id="GO:0034237">
    <property type="term" value="F:protein kinase A regulatory subunit binding"/>
    <property type="evidence" value="ECO:0007669"/>
    <property type="project" value="TreeGrafter"/>
</dbReference>
<dbReference type="Gene3D" id="3.90.1140.10">
    <property type="entry name" value="Cyclic phosphodiesterase"/>
    <property type="match status" value="1"/>
</dbReference>
<evidence type="ECO:0000313" key="4">
    <source>
        <dbReference type="Proteomes" id="UP000663870"/>
    </source>
</evidence>